<dbReference type="GO" id="GO:0006111">
    <property type="term" value="P:regulation of gluconeogenesis"/>
    <property type="evidence" value="ECO:0007669"/>
    <property type="project" value="TreeGrafter"/>
</dbReference>
<dbReference type="EMBL" id="DF820466">
    <property type="protein sequence ID" value="GAK57351.1"/>
    <property type="molecule type" value="Genomic_DNA"/>
</dbReference>
<proteinExistence type="predicted"/>
<dbReference type="GO" id="GO:1904047">
    <property type="term" value="F:S-adenosyl-L-methionine binding"/>
    <property type="evidence" value="ECO:0007669"/>
    <property type="project" value="TreeGrafter"/>
</dbReference>
<dbReference type="InterPro" id="IPR014369">
    <property type="entry name" value="Gly/Sar_N_MeTrfase"/>
</dbReference>
<dbReference type="Gene3D" id="2.20.25.110">
    <property type="entry name" value="S-adenosyl-L-methionine-dependent methyltransferases"/>
    <property type="match status" value="1"/>
</dbReference>
<keyword evidence="3" id="KW-0949">S-adenosyl-L-methionine</keyword>
<dbReference type="InterPro" id="IPR041698">
    <property type="entry name" value="Methyltransf_25"/>
</dbReference>
<dbReference type="GO" id="GO:0032259">
    <property type="term" value="P:methylation"/>
    <property type="evidence" value="ECO:0007669"/>
    <property type="project" value="UniProtKB-KW"/>
</dbReference>
<dbReference type="GO" id="GO:0016594">
    <property type="term" value="F:glycine binding"/>
    <property type="evidence" value="ECO:0007669"/>
    <property type="project" value="TreeGrafter"/>
</dbReference>
<dbReference type="PANTHER" id="PTHR16458:SF2">
    <property type="entry name" value="GLYCINE N-METHYLTRANSFERASE"/>
    <property type="match status" value="1"/>
</dbReference>
<dbReference type="GO" id="GO:0046500">
    <property type="term" value="P:S-adenosylmethionine metabolic process"/>
    <property type="evidence" value="ECO:0007669"/>
    <property type="project" value="TreeGrafter"/>
</dbReference>
<dbReference type="Pfam" id="PF13649">
    <property type="entry name" value="Methyltransf_25"/>
    <property type="match status" value="1"/>
</dbReference>
<sequence>MGFYEEIAAYYDTMTRFQERMPGETAMLKTWVERYQFHSVVDIACGTGLHAIILAQLGLRTVGADISAVMLNIACDHAREMGVEATWIQTSMEQARYKIQGKYKAVFCLGNSLPHLLNHATLQSALKSFYSLLSPGGIVVIQLLNYHHILAEQQRIIGIHRQGTTEFVRFYDFYPDRIRFNVLSIDWQNGIPVHTLNSTPLYPYQKDELESVLATQGFGAFEYYGNMTFHPFEELSSPNLVMVARKNERT</sequence>
<dbReference type="AlphaFoldDB" id="A0A081BYE6"/>
<dbReference type="GO" id="GO:0005829">
    <property type="term" value="C:cytosol"/>
    <property type="evidence" value="ECO:0007669"/>
    <property type="project" value="TreeGrafter"/>
</dbReference>
<evidence type="ECO:0000256" key="2">
    <source>
        <dbReference type="ARBA" id="ARBA00022679"/>
    </source>
</evidence>
<dbReference type="PANTHER" id="PTHR16458">
    <property type="entry name" value="GLYCINE N-METHYLTRANSFERASE"/>
    <property type="match status" value="1"/>
</dbReference>
<dbReference type="GO" id="GO:0006730">
    <property type="term" value="P:one-carbon metabolic process"/>
    <property type="evidence" value="ECO:0007669"/>
    <property type="project" value="TreeGrafter"/>
</dbReference>
<dbReference type="GO" id="GO:0051289">
    <property type="term" value="P:protein homotetramerization"/>
    <property type="evidence" value="ECO:0007669"/>
    <property type="project" value="TreeGrafter"/>
</dbReference>
<accession>A0A081BYE6</accession>
<dbReference type="InterPro" id="IPR029063">
    <property type="entry name" value="SAM-dependent_MTases_sf"/>
</dbReference>
<protein>
    <submittedName>
        <fullName evidence="5">Putative methyltransferase</fullName>
    </submittedName>
</protein>
<dbReference type="GO" id="GO:0046498">
    <property type="term" value="P:S-adenosylhomocysteine metabolic process"/>
    <property type="evidence" value="ECO:0007669"/>
    <property type="project" value="TreeGrafter"/>
</dbReference>
<feature type="domain" description="Methyltransferase" evidence="4">
    <location>
        <begin position="40"/>
        <end position="137"/>
    </location>
</feature>
<evidence type="ECO:0000256" key="1">
    <source>
        <dbReference type="ARBA" id="ARBA00022603"/>
    </source>
</evidence>
<dbReference type="Gene3D" id="3.40.50.150">
    <property type="entry name" value="Vaccinia Virus protein VP39"/>
    <property type="match status" value="1"/>
</dbReference>
<reference evidence="5 6" key="1">
    <citation type="journal article" date="2015" name="PeerJ">
        <title>First genomic representation of candidate bacterial phylum KSB3 points to enhanced environmental sensing as a trigger of wastewater bulking.</title>
        <authorList>
            <person name="Sekiguchi Y."/>
            <person name="Ohashi A."/>
            <person name="Parks D.H."/>
            <person name="Yamauchi T."/>
            <person name="Tyson G.W."/>
            <person name="Hugenholtz P."/>
        </authorList>
    </citation>
    <scope>NUCLEOTIDE SEQUENCE [LARGE SCALE GENOMIC DNA]</scope>
</reference>
<dbReference type="CDD" id="cd02440">
    <property type="entry name" value="AdoMet_MTases"/>
    <property type="match status" value="1"/>
</dbReference>
<dbReference type="GO" id="GO:0042802">
    <property type="term" value="F:identical protein binding"/>
    <property type="evidence" value="ECO:0007669"/>
    <property type="project" value="TreeGrafter"/>
</dbReference>
<keyword evidence="2 5" id="KW-0808">Transferase</keyword>
<evidence type="ECO:0000313" key="6">
    <source>
        <dbReference type="Proteomes" id="UP000030661"/>
    </source>
</evidence>
<keyword evidence="6" id="KW-1185">Reference proteome</keyword>
<dbReference type="GO" id="GO:0017174">
    <property type="term" value="F:glycine N-methyltransferase activity"/>
    <property type="evidence" value="ECO:0007669"/>
    <property type="project" value="InterPro"/>
</dbReference>
<organism evidence="5 6">
    <name type="scientific">Vecturithrix granuli</name>
    <dbReference type="NCBI Taxonomy" id="1499967"/>
    <lineage>
        <taxon>Bacteria</taxon>
        <taxon>Candidatus Moduliflexota</taxon>
        <taxon>Candidatus Vecturitrichia</taxon>
        <taxon>Candidatus Vecturitrichales</taxon>
        <taxon>Candidatus Vecturitrichaceae</taxon>
        <taxon>Candidatus Vecturithrix</taxon>
    </lineage>
</organism>
<gene>
    <name evidence="5" type="ORF">U27_04316</name>
</gene>
<keyword evidence="1 5" id="KW-0489">Methyltransferase</keyword>
<dbReference type="STRING" id="1499967.U27_04316"/>
<dbReference type="HOGENOM" id="CLU_069129_8_2_0"/>
<dbReference type="eggNOG" id="COG2227">
    <property type="taxonomic scope" value="Bacteria"/>
</dbReference>
<evidence type="ECO:0000313" key="5">
    <source>
        <dbReference type="EMBL" id="GAK57351.1"/>
    </source>
</evidence>
<dbReference type="GO" id="GO:1901052">
    <property type="term" value="P:sarcosine metabolic process"/>
    <property type="evidence" value="ECO:0007669"/>
    <property type="project" value="TreeGrafter"/>
</dbReference>
<evidence type="ECO:0000256" key="3">
    <source>
        <dbReference type="ARBA" id="ARBA00022691"/>
    </source>
</evidence>
<evidence type="ECO:0000259" key="4">
    <source>
        <dbReference type="Pfam" id="PF13649"/>
    </source>
</evidence>
<dbReference type="Proteomes" id="UP000030661">
    <property type="component" value="Unassembled WGS sequence"/>
</dbReference>
<name>A0A081BYE6_VECG1</name>
<dbReference type="SUPFAM" id="SSF53335">
    <property type="entry name" value="S-adenosyl-L-methionine-dependent methyltransferases"/>
    <property type="match status" value="1"/>
</dbReference>